<dbReference type="InterPro" id="IPR027417">
    <property type="entry name" value="P-loop_NTPase"/>
</dbReference>
<comment type="caution">
    <text evidence="2">The sequence shown here is derived from an EMBL/GenBank/DDBJ whole genome shotgun (WGS) entry which is preliminary data.</text>
</comment>
<sequence length="704" mass="79086">MMTLKRFRVTNFRSIIDSGWIDCDDVTSLVGINEAGKSNVILALWKLRPVRDGEIDPLHDMPTKEYSSWRSVPEKIVFISADFELDSALVEKVVALCKCDRDAAAIVNIQRLYNGKYIVSFPNYKKGQSVDAATVTEIVSNAIAQLGDLKEKTKAEAGIKDKVSTSYENILSFVSAKTVLMQIDLDEIKKKYPTGITQSATSEIYPNLQRTQKAIASAFSALNPANPTDNAEARKLMLAEMPSFVYYSNYGNLDAQIYLPHAIKWLKNEEVAGIDNSAKVRTLRVLFDFVKLNPQEVLDLGKDPVRIVIDNYGRESTKQPTDEEIAKATEQKAARAILLNSASTELTRKFKEWWKQGNYIFRFHADGEFFKIWVSDDKRPEEIELERRSTGLQWFLSFFLIFLVESQEAHKGAILLLDEAGQSLHPLAQKDLIAFFDNLAKTNQLIYTTHSPFLVDTSNIDRAKVVYSDDDGLTVVSSDLRAADDKLNEKSIYAVHAAMGLSVSDILLQGCQPIIVEGPSDQHYFNAMKLYLIRNKKYVPNMELVFMPSGGVRGVAGVVSIVSGKDGELPLVILDADGSGKSAKNKLQSGLYKHNTDAIIDVGEFLDFENGEVEDLLPPRLMARQISRLFRDVEDEEFEDFLATGQAIVPQVEAFAKKYNIDLPKGWKVDVARGVKQQIQKAKTNVIPDEYLAKWETLFNKFNR</sequence>
<dbReference type="SUPFAM" id="SSF52540">
    <property type="entry name" value="P-loop containing nucleoside triphosphate hydrolases"/>
    <property type="match status" value="1"/>
</dbReference>
<dbReference type="InterPro" id="IPR051396">
    <property type="entry name" value="Bact_Antivir_Def_Nuclease"/>
</dbReference>
<evidence type="ECO:0000313" key="3">
    <source>
        <dbReference type="Proteomes" id="UP001600941"/>
    </source>
</evidence>
<gene>
    <name evidence="2" type="ORF">K340107D12_49480</name>
</gene>
<dbReference type="EMBL" id="BAABZQ010000001">
    <property type="protein sequence ID" value="GAA6502132.1"/>
    <property type="molecule type" value="Genomic_DNA"/>
</dbReference>
<accession>A0ABQ0C0I5</accession>
<protein>
    <recommendedName>
        <fullName evidence="1">Endonuclease GajA/Old nuclease/RecF-like AAA domain-containing protein</fullName>
    </recommendedName>
</protein>
<evidence type="ECO:0000313" key="2">
    <source>
        <dbReference type="EMBL" id="GAA6502132.1"/>
    </source>
</evidence>
<proteinExistence type="predicted"/>
<evidence type="ECO:0000259" key="1">
    <source>
        <dbReference type="Pfam" id="PF13175"/>
    </source>
</evidence>
<feature type="domain" description="Endonuclease GajA/Old nuclease/RecF-like AAA" evidence="1">
    <location>
        <begin position="2"/>
        <end position="455"/>
    </location>
</feature>
<dbReference type="PANTHER" id="PTHR43581">
    <property type="entry name" value="ATP/GTP PHOSPHATASE"/>
    <property type="match status" value="1"/>
</dbReference>
<dbReference type="CDD" id="cd00267">
    <property type="entry name" value="ABC_ATPase"/>
    <property type="match status" value="1"/>
</dbReference>
<dbReference type="Gene3D" id="3.40.50.300">
    <property type="entry name" value="P-loop containing nucleotide triphosphate hydrolases"/>
    <property type="match status" value="2"/>
</dbReference>
<dbReference type="InterPro" id="IPR041685">
    <property type="entry name" value="AAA_GajA/Old/RecF-like"/>
</dbReference>
<dbReference type="PANTHER" id="PTHR43581:SF4">
    <property type="entry name" value="ATP_GTP PHOSPHATASE"/>
    <property type="match status" value="1"/>
</dbReference>
<name>A0ABQ0C0I5_9FIRM</name>
<organism evidence="2 3">
    <name type="scientific">Blautia parvula</name>
    <dbReference type="NCBI Taxonomy" id="2877527"/>
    <lineage>
        <taxon>Bacteria</taxon>
        <taxon>Bacillati</taxon>
        <taxon>Bacillota</taxon>
        <taxon>Clostridia</taxon>
        <taxon>Lachnospirales</taxon>
        <taxon>Lachnospiraceae</taxon>
        <taxon>Blautia</taxon>
    </lineage>
</organism>
<dbReference type="RefSeq" id="WP_227211893.1">
    <property type="nucleotide sequence ID" value="NZ_BAABZQ010000001.1"/>
</dbReference>
<keyword evidence="3" id="KW-1185">Reference proteome</keyword>
<reference evidence="2 3" key="1">
    <citation type="submission" date="2024-04" db="EMBL/GenBank/DDBJ databases">
        <title>Defined microbial consortia suppress multidrug-resistant proinflammatory Enterobacteriaceae via ecological control.</title>
        <authorList>
            <person name="Furuichi M."/>
            <person name="Kawaguchi T."/>
            <person name="Pust M."/>
            <person name="Yasuma K."/>
            <person name="Plichta D."/>
            <person name="Hasegawa N."/>
            <person name="Ohya T."/>
            <person name="Bhattarai S."/>
            <person name="Sasajima S."/>
            <person name="Aoto Y."/>
            <person name="Tuganbaev T."/>
            <person name="Yaginuma M."/>
            <person name="Ueda M."/>
            <person name="Okahashi N."/>
            <person name="Amafuji K."/>
            <person name="Kiridooshi Y."/>
            <person name="Sugita K."/>
            <person name="Strazar M."/>
            <person name="Skelly A."/>
            <person name="Suda W."/>
            <person name="Hattori M."/>
            <person name="Nakamoto N."/>
            <person name="Caballero S."/>
            <person name="Norman J."/>
            <person name="Olle B."/>
            <person name="Tanoue T."/>
            <person name="Arita M."/>
            <person name="Bucci V."/>
            <person name="Atarashi K."/>
            <person name="Xavier R."/>
            <person name="Honda K."/>
        </authorList>
    </citation>
    <scope>NUCLEOTIDE SEQUENCE [LARGE SCALE GENOMIC DNA]</scope>
    <source>
        <strain evidence="3">k34-0107-D12</strain>
    </source>
</reference>
<dbReference type="Proteomes" id="UP001600941">
    <property type="component" value="Unassembled WGS sequence"/>
</dbReference>
<dbReference type="Pfam" id="PF13175">
    <property type="entry name" value="AAA_15"/>
    <property type="match status" value="1"/>
</dbReference>